<sequence length="141" mass="14820">MKWGLLFFIILLSLFSLNSLALLIGGGGPNNSGAGVYTQTITVNGGLASTTLNGNTLYNAPWANPSYLSNTSTGGLIIIPDQSFTYNNVSFSPNGNTGFALNVTFTTPYVTSPGGAFAYVNILAYYPLSAPYMSILSLLTL</sequence>
<evidence type="ECO:0000313" key="2">
    <source>
        <dbReference type="Proteomes" id="UP001319921"/>
    </source>
</evidence>
<dbReference type="EMBL" id="AP025226">
    <property type="protein sequence ID" value="BDB97899.1"/>
    <property type="molecule type" value="Genomic_DNA"/>
</dbReference>
<keyword evidence="2" id="KW-1185">Reference proteome</keyword>
<dbReference type="RefSeq" id="WP_229571860.1">
    <property type="nucleotide sequence ID" value="NZ_AP025226.1"/>
</dbReference>
<evidence type="ECO:0000313" key="1">
    <source>
        <dbReference type="EMBL" id="BDB97899.1"/>
    </source>
</evidence>
<reference evidence="1 2" key="1">
    <citation type="journal article" date="2022" name="Microbiol. Resour. Announc.">
        <title>Complete Genome Sequence of the Hyperthermophilic and Acidophilic Archaeon Saccharolobus caldissimus Strain HS-3T.</title>
        <authorList>
            <person name="Sakai H.D."/>
            <person name="Kurosawa N."/>
        </authorList>
    </citation>
    <scope>NUCLEOTIDE SEQUENCE [LARGE SCALE GENOMIC DNA]</scope>
    <source>
        <strain evidence="1 2">JCM32116</strain>
    </source>
</reference>
<gene>
    <name evidence="1" type="ORF">SACC_09160</name>
</gene>
<dbReference type="GeneID" id="68865658"/>
<proteinExistence type="predicted"/>
<accession>A0AAQ4CQ18</accession>
<protein>
    <submittedName>
        <fullName evidence="1">Uncharacterized protein</fullName>
    </submittedName>
</protein>
<organism evidence="1 2">
    <name type="scientific">Saccharolobus caldissimus</name>
    <dbReference type="NCBI Taxonomy" id="1702097"/>
    <lineage>
        <taxon>Archaea</taxon>
        <taxon>Thermoproteota</taxon>
        <taxon>Thermoprotei</taxon>
        <taxon>Sulfolobales</taxon>
        <taxon>Sulfolobaceae</taxon>
        <taxon>Saccharolobus</taxon>
    </lineage>
</organism>
<dbReference type="KEGG" id="scas:SACC_09160"/>
<dbReference type="Proteomes" id="UP001319921">
    <property type="component" value="Chromosome"/>
</dbReference>
<name>A0AAQ4CQ18_9CREN</name>
<dbReference type="AlphaFoldDB" id="A0AAQ4CQ18"/>